<dbReference type="EMBL" id="KV891732">
    <property type="protein sequence ID" value="OON22592.1"/>
    <property type="molecule type" value="Genomic_DNA"/>
</dbReference>
<accession>A0A1S8X7E5</accession>
<sequence length="87" mass="10176">MMEVTQSFKTDLRFQISPVSVMREANEAYWVSLLEDTNLCAIHAKKSTIIPKDFQLAHRIRVATLTEEHKYTVEEKVKCFVLVRKYA</sequence>
<evidence type="ECO:0000256" key="1">
    <source>
        <dbReference type="ARBA" id="ARBA00010343"/>
    </source>
</evidence>
<dbReference type="InterPro" id="IPR009072">
    <property type="entry name" value="Histone-fold"/>
</dbReference>
<gene>
    <name evidence="3" type="ORF">X801_01503</name>
</gene>
<dbReference type="InterPro" id="IPR007125">
    <property type="entry name" value="H2A/H2B/H3"/>
</dbReference>
<evidence type="ECO:0000313" key="3">
    <source>
        <dbReference type="EMBL" id="OON22592.1"/>
    </source>
</evidence>
<organism evidence="3 4">
    <name type="scientific">Opisthorchis viverrini</name>
    <name type="common">Southeast Asian liver fluke</name>
    <dbReference type="NCBI Taxonomy" id="6198"/>
    <lineage>
        <taxon>Eukaryota</taxon>
        <taxon>Metazoa</taxon>
        <taxon>Spiralia</taxon>
        <taxon>Lophotrochozoa</taxon>
        <taxon>Platyhelminthes</taxon>
        <taxon>Trematoda</taxon>
        <taxon>Digenea</taxon>
        <taxon>Opisthorchiida</taxon>
        <taxon>Opisthorchiata</taxon>
        <taxon>Opisthorchiidae</taxon>
        <taxon>Opisthorchis</taxon>
    </lineage>
</organism>
<reference evidence="3 4" key="1">
    <citation type="submission" date="2015-03" db="EMBL/GenBank/DDBJ databases">
        <title>Draft genome of the nematode, Opisthorchis viverrini.</title>
        <authorList>
            <person name="Mitreva M."/>
        </authorList>
    </citation>
    <scope>NUCLEOTIDE SEQUENCE [LARGE SCALE GENOMIC DNA]</scope>
    <source>
        <strain evidence="3">Khon Kaen</strain>
    </source>
</reference>
<dbReference type="PANTHER" id="PTHR11426">
    <property type="entry name" value="HISTONE H3"/>
    <property type="match status" value="1"/>
</dbReference>
<evidence type="ECO:0000313" key="4">
    <source>
        <dbReference type="Proteomes" id="UP000243686"/>
    </source>
</evidence>
<name>A0A1S8X7E5_OPIVI</name>
<dbReference type="SMART" id="SM00428">
    <property type="entry name" value="H3"/>
    <property type="match status" value="1"/>
</dbReference>
<evidence type="ECO:0000259" key="2">
    <source>
        <dbReference type="Pfam" id="PF00125"/>
    </source>
</evidence>
<dbReference type="InterPro" id="IPR000164">
    <property type="entry name" value="Histone_H3/CENP-A"/>
</dbReference>
<dbReference type="GO" id="GO:0046982">
    <property type="term" value="F:protein heterodimerization activity"/>
    <property type="evidence" value="ECO:0007669"/>
    <property type="project" value="InterPro"/>
</dbReference>
<dbReference type="Proteomes" id="UP000243686">
    <property type="component" value="Unassembled WGS sequence"/>
</dbReference>
<dbReference type="Pfam" id="PF00125">
    <property type="entry name" value="Histone"/>
    <property type="match status" value="1"/>
</dbReference>
<dbReference type="SUPFAM" id="SSF47113">
    <property type="entry name" value="Histone-fold"/>
    <property type="match status" value="1"/>
</dbReference>
<protein>
    <submittedName>
        <fullName evidence="3">Core histone H2A/H2B/H3/H4</fullName>
    </submittedName>
</protein>
<comment type="similarity">
    <text evidence="1">Belongs to the histone H3 family.</text>
</comment>
<proteinExistence type="inferred from homology"/>
<dbReference type="Gene3D" id="1.10.20.10">
    <property type="entry name" value="Histone, subunit A"/>
    <property type="match status" value="1"/>
</dbReference>
<keyword evidence="4" id="KW-1185">Reference proteome</keyword>
<dbReference type="GO" id="GO:0030527">
    <property type="term" value="F:structural constituent of chromatin"/>
    <property type="evidence" value="ECO:0007669"/>
    <property type="project" value="InterPro"/>
</dbReference>
<dbReference type="AlphaFoldDB" id="A0A1S8X7E5"/>
<dbReference type="GO" id="GO:0000786">
    <property type="term" value="C:nucleosome"/>
    <property type="evidence" value="ECO:0007669"/>
    <property type="project" value="InterPro"/>
</dbReference>
<dbReference type="GO" id="GO:0003677">
    <property type="term" value="F:DNA binding"/>
    <property type="evidence" value="ECO:0007669"/>
    <property type="project" value="InterPro"/>
</dbReference>
<feature type="domain" description="Core Histone H2A/H2B/H3" evidence="2">
    <location>
        <begin position="3"/>
        <end position="60"/>
    </location>
</feature>
<dbReference type="PRINTS" id="PR00622">
    <property type="entry name" value="HISTONEH3"/>
</dbReference>